<keyword evidence="1" id="KW-1133">Transmembrane helix</keyword>
<proteinExistence type="predicted"/>
<feature type="transmembrane region" description="Helical" evidence="1">
    <location>
        <begin position="46"/>
        <end position="64"/>
    </location>
</feature>
<sequence length="66" mass="7968">MNTSFGNDANQKQILAQHTWEVDYVPKLIRTKSVIMKDTNHLDYCHALIFFFIFLCMCCVFEWYER</sequence>
<protein>
    <submittedName>
        <fullName evidence="2">Uncharacterized protein</fullName>
    </submittedName>
</protein>
<dbReference type="AlphaFoldDB" id="A0AAV2IXT7"/>
<name>A0AAV2IXT7_KNICA</name>
<organism evidence="2 3">
    <name type="scientific">Knipowitschia caucasica</name>
    <name type="common">Caucasian dwarf goby</name>
    <name type="synonym">Pomatoschistus caucasicus</name>
    <dbReference type="NCBI Taxonomy" id="637954"/>
    <lineage>
        <taxon>Eukaryota</taxon>
        <taxon>Metazoa</taxon>
        <taxon>Chordata</taxon>
        <taxon>Craniata</taxon>
        <taxon>Vertebrata</taxon>
        <taxon>Euteleostomi</taxon>
        <taxon>Actinopterygii</taxon>
        <taxon>Neopterygii</taxon>
        <taxon>Teleostei</taxon>
        <taxon>Neoteleostei</taxon>
        <taxon>Acanthomorphata</taxon>
        <taxon>Gobiaria</taxon>
        <taxon>Gobiiformes</taxon>
        <taxon>Gobioidei</taxon>
        <taxon>Gobiidae</taxon>
        <taxon>Gobiinae</taxon>
        <taxon>Knipowitschia</taxon>
    </lineage>
</organism>
<dbReference type="Proteomes" id="UP001497482">
    <property type="component" value="Chromosome 1"/>
</dbReference>
<evidence type="ECO:0000313" key="2">
    <source>
        <dbReference type="EMBL" id="CAL1568455.1"/>
    </source>
</evidence>
<evidence type="ECO:0000313" key="3">
    <source>
        <dbReference type="Proteomes" id="UP001497482"/>
    </source>
</evidence>
<keyword evidence="3" id="KW-1185">Reference proteome</keyword>
<keyword evidence="1" id="KW-0812">Transmembrane</keyword>
<reference evidence="2 3" key="1">
    <citation type="submission" date="2024-04" db="EMBL/GenBank/DDBJ databases">
        <authorList>
            <person name="Waldvogel A.-M."/>
            <person name="Schoenle A."/>
        </authorList>
    </citation>
    <scope>NUCLEOTIDE SEQUENCE [LARGE SCALE GENOMIC DNA]</scope>
</reference>
<dbReference type="EMBL" id="OZ035823">
    <property type="protein sequence ID" value="CAL1568455.1"/>
    <property type="molecule type" value="Genomic_DNA"/>
</dbReference>
<keyword evidence="1" id="KW-0472">Membrane</keyword>
<gene>
    <name evidence="2" type="ORF">KC01_LOCUS1072</name>
</gene>
<evidence type="ECO:0000256" key="1">
    <source>
        <dbReference type="SAM" id="Phobius"/>
    </source>
</evidence>
<accession>A0AAV2IXT7</accession>